<feature type="signal peptide" evidence="7">
    <location>
        <begin position="1"/>
        <end position="50"/>
    </location>
</feature>
<evidence type="ECO:0000313" key="10">
    <source>
        <dbReference type="Proteomes" id="UP000253940"/>
    </source>
</evidence>
<feature type="compositionally biased region" description="Polar residues" evidence="6">
    <location>
        <begin position="476"/>
        <end position="485"/>
    </location>
</feature>
<sequence length="504" mass="54592">MILFDVNDLTPSNEQYLTSVSPVNTVPAKHSALKLVLALSLIPTFNLAFAAPATPTTTTTPISSNTDVDNQPLPIDAMRRFVDVYEKVRQNYVEPVSDDVLFDNALSGLLNKLDPYSDYLDAKTYDAIVDFTDGEIGQTGLSISPVNSPENTDQTTPVGTQSAPQWQITAVPKGSPAAKAGVQVGDILLKIEGKSVKTLSQSDIEQQLRGPRNSAVRLSVMQPGRHARDIRVLLAIPEDNAVKTFIQPNGLAVLQLRAFQTQTGEQISEFLDPLFKSGKLKGIVLDLRDNPGGLLTSAIEVANYFLNDGLIVYTQGRGEPEKYYRVVTPERYPAIPVYILINHYSASAAEVLTAALRDHQRATVFGVTSYGKGSVQKIWPIGQGRAIKMTVSRYFTPNGRMIEGTGIDPDVMIPEAETKPIKSTGDIIDPKDIALQQVINTLATSLKLNVVPDGSKTTDSKANEPAKPLPKLAPTNMANGKTMSLTGAPKVRSNNTQPVTENVE</sequence>
<dbReference type="NCBIfam" id="TIGR00225">
    <property type="entry name" value="prc"/>
    <property type="match status" value="1"/>
</dbReference>
<dbReference type="GO" id="GO:0004175">
    <property type="term" value="F:endopeptidase activity"/>
    <property type="evidence" value="ECO:0007669"/>
    <property type="project" value="TreeGrafter"/>
</dbReference>
<dbReference type="InterPro" id="IPR005151">
    <property type="entry name" value="Tail-specific_protease"/>
</dbReference>
<protein>
    <submittedName>
        <fullName evidence="9">S41 family peptidase</fullName>
    </submittedName>
</protein>
<comment type="similarity">
    <text evidence="1 5">Belongs to the peptidase S41A family.</text>
</comment>
<dbReference type="Gene3D" id="3.30.750.44">
    <property type="match status" value="1"/>
</dbReference>
<keyword evidence="4 5" id="KW-0720">Serine protease</keyword>
<feature type="compositionally biased region" description="Polar residues" evidence="6">
    <location>
        <begin position="492"/>
        <end position="504"/>
    </location>
</feature>
<dbReference type="GO" id="GO:0030288">
    <property type="term" value="C:outer membrane-bounded periplasmic space"/>
    <property type="evidence" value="ECO:0007669"/>
    <property type="project" value="TreeGrafter"/>
</dbReference>
<dbReference type="Proteomes" id="UP000253940">
    <property type="component" value="Chromosome"/>
</dbReference>
<evidence type="ECO:0000256" key="2">
    <source>
        <dbReference type="ARBA" id="ARBA00022670"/>
    </source>
</evidence>
<dbReference type="AlphaFoldDB" id="A0A345PA73"/>
<dbReference type="KEGG" id="mbah:HYN46_15835"/>
<dbReference type="GO" id="GO:0007165">
    <property type="term" value="P:signal transduction"/>
    <property type="evidence" value="ECO:0007669"/>
    <property type="project" value="TreeGrafter"/>
</dbReference>
<dbReference type="GO" id="GO:0006508">
    <property type="term" value="P:proteolysis"/>
    <property type="evidence" value="ECO:0007669"/>
    <property type="project" value="UniProtKB-KW"/>
</dbReference>
<dbReference type="InterPro" id="IPR055210">
    <property type="entry name" value="CtpA/B_N"/>
</dbReference>
<dbReference type="Pfam" id="PF17820">
    <property type="entry name" value="PDZ_6"/>
    <property type="match status" value="1"/>
</dbReference>
<evidence type="ECO:0000256" key="7">
    <source>
        <dbReference type="SAM" id="SignalP"/>
    </source>
</evidence>
<dbReference type="SMART" id="SM00245">
    <property type="entry name" value="TSPc"/>
    <property type="match status" value="1"/>
</dbReference>
<reference evidence="9 10" key="1">
    <citation type="submission" date="2018-07" db="EMBL/GenBank/DDBJ databases">
        <title>Genome sequencing of Moraxellaceae gen. HYN0046.</title>
        <authorList>
            <person name="Kim M."/>
            <person name="Yi H."/>
        </authorList>
    </citation>
    <scope>NUCLEOTIDE SEQUENCE [LARGE SCALE GENOMIC DNA]</scope>
    <source>
        <strain evidence="9 10">HYN0046</strain>
    </source>
</reference>
<evidence type="ECO:0000256" key="4">
    <source>
        <dbReference type="ARBA" id="ARBA00022825"/>
    </source>
</evidence>
<keyword evidence="10" id="KW-1185">Reference proteome</keyword>
<feature type="region of interest" description="Disordered" evidence="6">
    <location>
        <begin position="141"/>
        <end position="161"/>
    </location>
</feature>
<dbReference type="EMBL" id="CP031222">
    <property type="protein sequence ID" value="AXI04182.1"/>
    <property type="molecule type" value="Genomic_DNA"/>
</dbReference>
<dbReference type="PANTHER" id="PTHR32060">
    <property type="entry name" value="TAIL-SPECIFIC PROTEASE"/>
    <property type="match status" value="1"/>
</dbReference>
<dbReference type="SUPFAM" id="SSF50156">
    <property type="entry name" value="PDZ domain-like"/>
    <property type="match status" value="1"/>
</dbReference>
<dbReference type="PROSITE" id="PS50106">
    <property type="entry name" value="PDZ"/>
    <property type="match status" value="1"/>
</dbReference>
<dbReference type="OrthoDB" id="9812068at2"/>
<evidence type="ECO:0000256" key="3">
    <source>
        <dbReference type="ARBA" id="ARBA00022801"/>
    </source>
</evidence>
<keyword evidence="3 5" id="KW-0378">Hydrolase</keyword>
<feature type="region of interest" description="Disordered" evidence="6">
    <location>
        <begin position="451"/>
        <end position="504"/>
    </location>
</feature>
<evidence type="ECO:0000259" key="8">
    <source>
        <dbReference type="PROSITE" id="PS50106"/>
    </source>
</evidence>
<proteinExistence type="inferred from homology"/>
<dbReference type="SUPFAM" id="SSF52096">
    <property type="entry name" value="ClpP/crotonase"/>
    <property type="match status" value="1"/>
</dbReference>
<dbReference type="InterPro" id="IPR001478">
    <property type="entry name" value="PDZ"/>
</dbReference>
<dbReference type="InterPro" id="IPR029045">
    <property type="entry name" value="ClpP/crotonase-like_dom_sf"/>
</dbReference>
<organism evidence="9 10">
    <name type="scientific">Aquirhabdus parva</name>
    <dbReference type="NCBI Taxonomy" id="2283318"/>
    <lineage>
        <taxon>Bacteria</taxon>
        <taxon>Pseudomonadati</taxon>
        <taxon>Pseudomonadota</taxon>
        <taxon>Gammaproteobacteria</taxon>
        <taxon>Moraxellales</taxon>
        <taxon>Moraxellaceae</taxon>
        <taxon>Aquirhabdus</taxon>
    </lineage>
</organism>
<dbReference type="RefSeq" id="WP_114900290.1">
    <property type="nucleotide sequence ID" value="NZ_CP031222.1"/>
</dbReference>
<dbReference type="Pfam" id="PF22694">
    <property type="entry name" value="CtpB_N-like"/>
    <property type="match status" value="1"/>
</dbReference>
<dbReference type="InterPro" id="IPR036034">
    <property type="entry name" value="PDZ_sf"/>
</dbReference>
<gene>
    <name evidence="9" type="ORF">HYN46_15835</name>
</gene>
<evidence type="ECO:0000256" key="6">
    <source>
        <dbReference type="SAM" id="MobiDB-lite"/>
    </source>
</evidence>
<dbReference type="SMART" id="SM00228">
    <property type="entry name" value="PDZ"/>
    <property type="match status" value="1"/>
</dbReference>
<dbReference type="InterPro" id="IPR004447">
    <property type="entry name" value="Peptidase_S41A"/>
</dbReference>
<dbReference type="Pfam" id="PF03572">
    <property type="entry name" value="Peptidase_S41"/>
    <property type="match status" value="1"/>
</dbReference>
<feature type="domain" description="PDZ" evidence="8">
    <location>
        <begin position="128"/>
        <end position="209"/>
    </location>
</feature>
<dbReference type="Gene3D" id="3.90.226.10">
    <property type="entry name" value="2-enoyl-CoA Hydratase, Chain A, domain 1"/>
    <property type="match status" value="1"/>
</dbReference>
<evidence type="ECO:0000256" key="5">
    <source>
        <dbReference type="RuleBase" id="RU004404"/>
    </source>
</evidence>
<name>A0A345PA73_9GAMM</name>
<evidence type="ECO:0000256" key="1">
    <source>
        <dbReference type="ARBA" id="ARBA00009179"/>
    </source>
</evidence>
<dbReference type="CDD" id="cd07560">
    <property type="entry name" value="Peptidase_S41_CPP"/>
    <property type="match status" value="1"/>
</dbReference>
<keyword evidence="7" id="KW-0732">Signal</keyword>
<feature type="chain" id="PRO_5016997282" evidence="7">
    <location>
        <begin position="51"/>
        <end position="504"/>
    </location>
</feature>
<dbReference type="GO" id="GO:0008236">
    <property type="term" value="F:serine-type peptidase activity"/>
    <property type="evidence" value="ECO:0007669"/>
    <property type="project" value="UniProtKB-KW"/>
</dbReference>
<dbReference type="Gene3D" id="2.30.42.10">
    <property type="match status" value="1"/>
</dbReference>
<keyword evidence="2 5" id="KW-0645">Protease</keyword>
<dbReference type="PANTHER" id="PTHR32060:SF30">
    <property type="entry name" value="CARBOXY-TERMINAL PROCESSING PROTEASE CTPA"/>
    <property type="match status" value="1"/>
</dbReference>
<dbReference type="InterPro" id="IPR041489">
    <property type="entry name" value="PDZ_6"/>
</dbReference>
<evidence type="ECO:0000313" key="9">
    <source>
        <dbReference type="EMBL" id="AXI04182.1"/>
    </source>
</evidence>
<accession>A0A345PA73</accession>